<gene>
    <name evidence="3" type="ORF">EG242_08490</name>
</gene>
<dbReference type="InterPro" id="IPR026444">
    <property type="entry name" value="Secre_tail"/>
</dbReference>
<dbReference type="SUPFAM" id="SSF50965">
    <property type="entry name" value="Galactose oxidase, central domain"/>
    <property type="match status" value="1"/>
</dbReference>
<evidence type="ECO:0000259" key="2">
    <source>
        <dbReference type="Pfam" id="PF18962"/>
    </source>
</evidence>
<evidence type="ECO:0000256" key="1">
    <source>
        <dbReference type="ARBA" id="ARBA00022729"/>
    </source>
</evidence>
<sequence length="206" mass="22216">MGILNGVRIGLARVYEYNLGSWKQVGQDIPVTPTYGEIKVSLSSNAKTIAIGANRHQPSGVVKIFRNISGNWLKVGNDIEGVKPGDQMGISVCLSSDGNTVAAGAVSNDDNGWDSGLVRVFDLTTASSNKFVLDSFNIYPNPTSDILNISLENNIVFEKAVLYNNLGQIVKETNHEVINVSELAKGIYFVEATTNQGKATKKVIIK</sequence>
<keyword evidence="4" id="KW-1185">Reference proteome</keyword>
<dbReference type="OrthoDB" id="9816120at2"/>
<reference evidence="3 4" key="1">
    <citation type="submission" date="2018-11" db="EMBL/GenBank/DDBJ databases">
        <title>Flavobacterium sp. nov., YIM 102796 draft genome.</title>
        <authorList>
            <person name="Li G."/>
            <person name="Jiang Y."/>
        </authorList>
    </citation>
    <scope>NUCLEOTIDE SEQUENCE [LARGE SCALE GENOMIC DNA]</scope>
    <source>
        <strain evidence="3 4">YIM 102796</strain>
    </source>
</reference>
<dbReference type="EMBL" id="RQTJ01000015">
    <property type="protein sequence ID" value="RRA94738.1"/>
    <property type="molecule type" value="Genomic_DNA"/>
</dbReference>
<dbReference type="AlphaFoldDB" id="A0A3P1B166"/>
<dbReference type="Gene3D" id="2.130.10.130">
    <property type="entry name" value="Integrin alpha, N-terminal"/>
    <property type="match status" value="1"/>
</dbReference>
<evidence type="ECO:0000313" key="3">
    <source>
        <dbReference type="EMBL" id="RRA94738.1"/>
    </source>
</evidence>
<name>A0A3P1B166_9FLAO</name>
<dbReference type="NCBIfam" id="TIGR04183">
    <property type="entry name" value="Por_Secre_tail"/>
    <property type="match status" value="1"/>
</dbReference>
<feature type="domain" description="Secretion system C-terminal sorting" evidence="2">
    <location>
        <begin position="138"/>
        <end position="205"/>
    </location>
</feature>
<dbReference type="Pfam" id="PF18962">
    <property type="entry name" value="Por_Secre_tail"/>
    <property type="match status" value="1"/>
</dbReference>
<evidence type="ECO:0000313" key="4">
    <source>
        <dbReference type="Proteomes" id="UP000268372"/>
    </source>
</evidence>
<dbReference type="InterPro" id="IPR011043">
    <property type="entry name" value="Gal_Oxase/kelch_b-propeller"/>
</dbReference>
<keyword evidence="1" id="KW-0732">Signal</keyword>
<organism evidence="3 4">
    <name type="scientific">Paenimyroides viscosum</name>
    <dbReference type="NCBI Taxonomy" id="2488729"/>
    <lineage>
        <taxon>Bacteria</taxon>
        <taxon>Pseudomonadati</taxon>
        <taxon>Bacteroidota</taxon>
        <taxon>Flavobacteriia</taxon>
        <taxon>Flavobacteriales</taxon>
        <taxon>Flavobacteriaceae</taxon>
        <taxon>Paenimyroides</taxon>
    </lineage>
</organism>
<proteinExistence type="predicted"/>
<dbReference type="Proteomes" id="UP000268372">
    <property type="component" value="Unassembled WGS sequence"/>
</dbReference>
<accession>A0A3P1B166</accession>
<comment type="caution">
    <text evidence="3">The sequence shown here is derived from an EMBL/GenBank/DDBJ whole genome shotgun (WGS) entry which is preliminary data.</text>
</comment>
<protein>
    <submittedName>
        <fullName evidence="3">T9SS C-terminal target domain-containing protein</fullName>
    </submittedName>
</protein>
<dbReference type="InterPro" id="IPR028994">
    <property type="entry name" value="Integrin_alpha_N"/>
</dbReference>